<dbReference type="PIRSF" id="PIRSF017269">
    <property type="entry name" value="GCD14"/>
    <property type="match status" value="1"/>
</dbReference>
<dbReference type="GO" id="GO:0030488">
    <property type="term" value="P:tRNA methylation"/>
    <property type="evidence" value="ECO:0007669"/>
    <property type="project" value="InterPro"/>
</dbReference>
<evidence type="ECO:0000256" key="8">
    <source>
        <dbReference type="ARBA" id="ARBA00023242"/>
    </source>
</evidence>
<evidence type="ECO:0000256" key="13">
    <source>
        <dbReference type="SAM" id="MobiDB-lite"/>
    </source>
</evidence>
<dbReference type="KEGG" id="cten:18246570"/>
<dbReference type="GO" id="GO:0160107">
    <property type="term" value="F:tRNA (adenine(58)-N1)-methyltransferase activity"/>
    <property type="evidence" value="ECO:0007669"/>
    <property type="project" value="UniProtKB-EC"/>
</dbReference>
<evidence type="ECO:0000256" key="5">
    <source>
        <dbReference type="ARBA" id="ARBA00022679"/>
    </source>
</evidence>
<dbReference type="PANTHER" id="PTHR12133:SF2">
    <property type="entry name" value="TRNA (ADENINE(58)-N(1))-METHYLTRANSFERASE CATALYTIC SUBUNIT TRMT61A"/>
    <property type="match status" value="1"/>
</dbReference>
<feature type="domain" description="tRNA (adenine(58)-N(1))-methyltransferase catalytic subunit TRM61 C-terminal" evidence="14">
    <location>
        <begin position="64"/>
        <end position="354"/>
    </location>
</feature>
<dbReference type="PANTHER" id="PTHR12133">
    <property type="entry name" value="TRNA (ADENINE(58)-N(1))-METHYLTRANSFERASE"/>
    <property type="match status" value="1"/>
</dbReference>
<evidence type="ECO:0000313" key="15">
    <source>
        <dbReference type="EMBL" id="EGV66124.1"/>
    </source>
</evidence>
<name>G3AXQ4_CANTC</name>
<organism evidence="16">
    <name type="scientific">Candida tenuis (strain ATCC 10573 / BCRC 21748 / CBS 615 / JCM 9827 / NBRC 10315 / NRRL Y-1498 / VKM Y-70)</name>
    <name type="common">Yeast</name>
    <name type="synonym">Yamadazyma tenuis</name>
    <dbReference type="NCBI Taxonomy" id="590646"/>
    <lineage>
        <taxon>Eukaryota</taxon>
        <taxon>Fungi</taxon>
        <taxon>Dikarya</taxon>
        <taxon>Ascomycota</taxon>
        <taxon>Saccharomycotina</taxon>
        <taxon>Pichiomycetes</taxon>
        <taxon>Debaryomycetaceae</taxon>
        <taxon>Yamadazyma</taxon>
    </lineage>
</organism>
<evidence type="ECO:0000256" key="3">
    <source>
        <dbReference type="ARBA" id="ARBA00015963"/>
    </source>
</evidence>
<evidence type="ECO:0000256" key="10">
    <source>
        <dbReference type="ARBA" id="ARBA00063447"/>
    </source>
</evidence>
<dbReference type="PROSITE" id="PS51620">
    <property type="entry name" value="SAM_TRM61"/>
    <property type="match status" value="1"/>
</dbReference>
<dbReference type="InterPro" id="IPR049470">
    <property type="entry name" value="TRM61_C"/>
</dbReference>
<evidence type="ECO:0000256" key="9">
    <source>
        <dbReference type="ARBA" id="ARBA00054081"/>
    </source>
</evidence>
<feature type="region of interest" description="Disordered" evidence="13">
    <location>
        <begin position="292"/>
        <end position="321"/>
    </location>
</feature>
<dbReference type="FunFam" id="3.10.330.20:FF:000002">
    <property type="entry name" value="tRNA (adenine(58)-N(1))-methyltransferase catalytic subunit TRMT61A"/>
    <property type="match status" value="1"/>
</dbReference>
<dbReference type="STRING" id="590646.G3AXQ4"/>
<dbReference type="GO" id="GO:0031515">
    <property type="term" value="C:tRNA (m1A) methyltransferase complex"/>
    <property type="evidence" value="ECO:0007669"/>
    <property type="project" value="UniProtKB-UniRule"/>
</dbReference>
<evidence type="ECO:0000313" key="16">
    <source>
        <dbReference type="Proteomes" id="UP000000707"/>
    </source>
</evidence>
<keyword evidence="16" id="KW-1185">Reference proteome</keyword>
<dbReference type="eggNOG" id="KOG2915">
    <property type="taxonomic scope" value="Eukaryota"/>
</dbReference>
<dbReference type="Proteomes" id="UP000000707">
    <property type="component" value="Unassembled WGS sequence"/>
</dbReference>
<evidence type="ECO:0000256" key="7">
    <source>
        <dbReference type="ARBA" id="ARBA00022694"/>
    </source>
</evidence>
<gene>
    <name evidence="15" type="ORF">CANTEDRAFT_112542</name>
</gene>
<evidence type="ECO:0000256" key="1">
    <source>
        <dbReference type="ARBA" id="ARBA00004123"/>
    </source>
</evidence>
<comment type="catalytic activity">
    <reaction evidence="11">
        <text>adenosine(58) in tRNA + S-adenosyl-L-methionine = N(1)-methyladenosine(58) in tRNA + S-adenosyl-L-homocysteine + H(+)</text>
        <dbReference type="Rhea" id="RHEA:43152"/>
        <dbReference type="Rhea" id="RHEA-COMP:10365"/>
        <dbReference type="Rhea" id="RHEA-COMP:10366"/>
        <dbReference type="ChEBI" id="CHEBI:15378"/>
        <dbReference type="ChEBI" id="CHEBI:57856"/>
        <dbReference type="ChEBI" id="CHEBI:59789"/>
        <dbReference type="ChEBI" id="CHEBI:74411"/>
        <dbReference type="ChEBI" id="CHEBI:74491"/>
        <dbReference type="EC" id="2.1.1.220"/>
    </reaction>
</comment>
<proteinExistence type="inferred from homology"/>
<dbReference type="InterPro" id="IPR014816">
    <property type="entry name" value="tRNA_MeTrfase_Gcd14"/>
</dbReference>
<dbReference type="GO" id="GO:0005634">
    <property type="term" value="C:nucleus"/>
    <property type="evidence" value="ECO:0007669"/>
    <property type="project" value="UniProtKB-SubCell"/>
</dbReference>
<dbReference type="OrthoDB" id="1925287at2759"/>
<dbReference type="Gene3D" id="3.40.50.150">
    <property type="entry name" value="Vaccinia Virus protein VP39"/>
    <property type="match status" value="1"/>
</dbReference>
<dbReference type="EMBL" id="GL996512">
    <property type="protein sequence ID" value="EGV66125.1"/>
    <property type="molecule type" value="Genomic_DNA"/>
</dbReference>
<evidence type="ECO:0000256" key="6">
    <source>
        <dbReference type="ARBA" id="ARBA00022691"/>
    </source>
</evidence>
<keyword evidence="6 11" id="KW-0949">S-adenosyl-L-methionine</keyword>
<feature type="binding site" evidence="12">
    <location>
        <position position="163"/>
    </location>
    <ligand>
        <name>S-adenosyl-L-methionine</name>
        <dbReference type="ChEBI" id="CHEBI:59789"/>
    </ligand>
</feature>
<comment type="subcellular location">
    <subcellularLocation>
        <location evidence="1 11">Nucleus</location>
    </subcellularLocation>
</comment>
<comment type="subunit">
    <text evidence="10">Heterotetramer; composed of two copies of TRM6 and two copies of TRM61.</text>
</comment>
<keyword evidence="7 11" id="KW-0819">tRNA processing</keyword>
<dbReference type="HOGENOM" id="CLU_025402_4_0_1"/>
<accession>G3AXQ4</accession>
<reference evidence="15 16" key="1">
    <citation type="journal article" date="2011" name="Proc. Natl. Acad. Sci. U.S.A.">
        <title>Comparative genomics of xylose-fermenting fungi for enhanced biofuel production.</title>
        <authorList>
            <person name="Wohlbach D.J."/>
            <person name="Kuo A."/>
            <person name="Sato T.K."/>
            <person name="Potts K.M."/>
            <person name="Salamov A.A."/>
            <person name="LaButti K.M."/>
            <person name="Sun H."/>
            <person name="Clum A."/>
            <person name="Pangilinan J.L."/>
            <person name="Lindquist E.A."/>
            <person name="Lucas S."/>
            <person name="Lapidus A."/>
            <person name="Jin M."/>
            <person name="Gunawan C."/>
            <person name="Balan V."/>
            <person name="Dale B.E."/>
            <person name="Jeffries T.W."/>
            <person name="Zinkel R."/>
            <person name="Barry K.W."/>
            <person name="Grigoriev I.V."/>
            <person name="Gasch A.P."/>
        </authorList>
    </citation>
    <scope>NUCLEOTIDE SEQUENCE [LARGE SCALE GENOMIC DNA]</scope>
    <source>
        <strain evidence="15">ATCC 10573</strain>
        <strain evidence="16">ATCC 10573 / BCRC 21748 / CBS 615 / JCM 9827 / NBRC 10315 / NRRL Y-1498 / VKM Y-70</strain>
    </source>
</reference>
<dbReference type="Gene3D" id="3.10.330.20">
    <property type="match status" value="1"/>
</dbReference>
<feature type="binding site" evidence="12">
    <location>
        <position position="193"/>
    </location>
    <ligand>
        <name>S-adenosyl-L-methionine</name>
        <dbReference type="ChEBI" id="CHEBI:59789"/>
    </ligand>
</feature>
<dbReference type="SUPFAM" id="SSF53335">
    <property type="entry name" value="S-adenosyl-L-methionine-dependent methyltransferases"/>
    <property type="match status" value="1"/>
</dbReference>
<feature type="binding site" evidence="12">
    <location>
        <position position="135"/>
    </location>
    <ligand>
        <name>S-adenosyl-L-methionine</name>
        <dbReference type="ChEBI" id="CHEBI:59789"/>
    </ligand>
</feature>
<keyword evidence="5 11" id="KW-0808">Transferase</keyword>
<dbReference type="GeneID" id="18246570"/>
<sequence>MSFFSYKDVIEEGDLVLAFISRTDTKPITVTKGQILNTRFGHFKHEDMVGLKYGEQMEGAKGYGFIHLLHPTPELWTLSLPHRTQIVYTHDSAYIMQRLNVISGTRVIEAGTGSASFTHSFARTVGAAGRVFTYEFHEPRYIEAKKELEEHGLTTNTLITHRDVCEGGFEIANIPANFVSKNGGIDADMVFLDLPSPWTAITQLDSVMSKTSKVGVCCFSPCIEQVQKTVEALQEHGWINIELVEVSGRRWEARKDMIRDMGDVVKRLKDIQSRRGKGIETRKRGYLANGKRQLEEETDDSDSGVNKLPNTGKGFNPFGRGERVKEGDANYTWRNVTKVESEIKTHTSYLTFAIRLPC</sequence>
<evidence type="ECO:0000259" key="14">
    <source>
        <dbReference type="Pfam" id="PF08704"/>
    </source>
</evidence>
<evidence type="ECO:0000256" key="12">
    <source>
        <dbReference type="PIRSR" id="PIRSR017269-1"/>
    </source>
</evidence>
<dbReference type="EMBL" id="GL996512">
    <property type="protein sequence ID" value="EGV66124.1"/>
    <property type="molecule type" value="Genomic_DNA"/>
</dbReference>
<evidence type="ECO:0000256" key="4">
    <source>
        <dbReference type="ARBA" id="ARBA00022603"/>
    </source>
</evidence>
<dbReference type="AlphaFoldDB" id="G3AXQ4"/>
<evidence type="ECO:0000256" key="2">
    <source>
        <dbReference type="ARBA" id="ARBA00012796"/>
    </source>
</evidence>
<comment type="function">
    <text evidence="9 11">Catalytic subunit of tRNA (adenine-N(1)-)-methyltransferase, which catalyzes the formation of N(1)-methyladenine at position 58 (m1A58) in initiator methionyl-tRNA.</text>
</comment>
<keyword evidence="8 11" id="KW-0539">Nucleus</keyword>
<dbReference type="InterPro" id="IPR029063">
    <property type="entry name" value="SAM-dependent_MTases_sf"/>
</dbReference>
<protein>
    <recommendedName>
        <fullName evidence="3 11">tRNA (adenine(58)-N(1))-methyltransferase catalytic subunit TRM61</fullName>
        <ecNumber evidence="2 11">2.1.1.220</ecNumber>
    </recommendedName>
</protein>
<keyword evidence="4 11" id="KW-0489">Methyltransferase</keyword>
<dbReference type="Pfam" id="PF08704">
    <property type="entry name" value="GCD14"/>
    <property type="match status" value="1"/>
</dbReference>
<evidence type="ECO:0000256" key="11">
    <source>
        <dbReference type="PIRNR" id="PIRNR017269"/>
    </source>
</evidence>
<dbReference type="EC" id="2.1.1.220" evidence="2 11"/>
<comment type="similarity">
    <text evidence="11">Belongs to the class I-like SAM-binding methyltransferase superfamily. TRM61 family.</text>
</comment>